<protein>
    <submittedName>
        <fullName evidence="4">TadG family pilus assembly protein</fullName>
    </submittedName>
</protein>
<keyword evidence="5" id="KW-1185">Reference proteome</keyword>
<evidence type="ECO:0000259" key="3">
    <source>
        <dbReference type="Pfam" id="PF13400"/>
    </source>
</evidence>
<dbReference type="InterPro" id="IPR028087">
    <property type="entry name" value="Tad_N"/>
</dbReference>
<sequence length="368" mass="37724">MSKAKQKGSVAVITAVSLVSLLGFAALAIDIGNLMVSRNQLQNAADAAALAGAPCLYQRAQCSNTTATAPDWTTATQKASSFATAATSNAVQATAIKAVQTDSGYWNITGSPGTLQTVPFTPGTNDLPAIRVTIQKAAGNANGAVSTYLAGILGVSSLSASATAIAAVSRPGYVGPHGLFPIAVSKCLYDNYWNSSTNSPALATSTAPISGQTAPQTPNTPYVFQIASSYKANGCDGGQWTTLTSQQNDVTFVRGLIAGGNTDTLGIGTQPGTYIQPGEKNTLYTSVDNCSADGDRSCEYETVPVVNDVSTGYQQVVAFACLHVLSATNGSTPYILVQMSNQPDKCQAVNSGGAGPNYGSITPPRLVQ</sequence>
<name>A0ABU9QTL2_9BURK</name>
<dbReference type="Pfam" id="PF13400">
    <property type="entry name" value="Tad"/>
    <property type="match status" value="1"/>
</dbReference>
<dbReference type="EMBL" id="JAZHGA010000001">
    <property type="protein sequence ID" value="MEM5338100.1"/>
    <property type="molecule type" value="Genomic_DNA"/>
</dbReference>
<accession>A0ABU9QTL2</accession>
<feature type="domain" description="DUF2134" evidence="2">
    <location>
        <begin position="68"/>
        <end position="166"/>
    </location>
</feature>
<feature type="domain" description="Putative Flp pilus-assembly TadG-like N-terminal" evidence="3">
    <location>
        <begin position="8"/>
        <end position="53"/>
    </location>
</feature>
<organism evidence="4 5">
    <name type="scientific">Paraburkholderia azotifigens</name>
    <dbReference type="NCBI Taxonomy" id="2057004"/>
    <lineage>
        <taxon>Bacteria</taxon>
        <taxon>Pseudomonadati</taxon>
        <taxon>Pseudomonadota</taxon>
        <taxon>Betaproteobacteria</taxon>
        <taxon>Burkholderiales</taxon>
        <taxon>Burkholderiaceae</taxon>
        <taxon>Paraburkholderia</taxon>
    </lineage>
</organism>
<dbReference type="InterPro" id="IPR018705">
    <property type="entry name" value="DUF2134_membrane"/>
</dbReference>
<dbReference type="Proteomes" id="UP001481677">
    <property type="component" value="Unassembled WGS sequence"/>
</dbReference>
<evidence type="ECO:0000256" key="1">
    <source>
        <dbReference type="SAM" id="MobiDB-lite"/>
    </source>
</evidence>
<dbReference type="RefSeq" id="WP_240057424.1">
    <property type="nucleotide sequence ID" value="NZ_JAZHFZ010000001.1"/>
</dbReference>
<dbReference type="Pfam" id="PF09977">
    <property type="entry name" value="Tad_C"/>
    <property type="match status" value="1"/>
</dbReference>
<evidence type="ECO:0000313" key="4">
    <source>
        <dbReference type="EMBL" id="MEM5338100.1"/>
    </source>
</evidence>
<evidence type="ECO:0000259" key="2">
    <source>
        <dbReference type="Pfam" id="PF09977"/>
    </source>
</evidence>
<gene>
    <name evidence="4" type="ORF">V4C56_00500</name>
</gene>
<proteinExistence type="predicted"/>
<reference evidence="4 5" key="1">
    <citation type="submission" date="2024-01" db="EMBL/GenBank/DDBJ databases">
        <title>The diversity of rhizobia nodulating Mimosa spp. in eleven states of Brazil covering several biomes is determined by host plant, location, and edaphic factors.</title>
        <authorList>
            <person name="Rouws L."/>
            <person name="Barauna A."/>
            <person name="Beukes C."/>
            <person name="De Faria S.M."/>
            <person name="Gross E."/>
            <person name="Dos Reis Junior F.B."/>
            <person name="Simon M."/>
            <person name="Maluk M."/>
            <person name="Odee D.W."/>
            <person name="Kenicer G."/>
            <person name="Young J.P.W."/>
            <person name="Reis V.M."/>
            <person name="Zilli J."/>
            <person name="James E.K."/>
        </authorList>
    </citation>
    <scope>NUCLEOTIDE SEQUENCE [LARGE SCALE GENOMIC DNA]</scope>
    <source>
        <strain evidence="4 5">JPY530</strain>
    </source>
</reference>
<feature type="region of interest" description="Disordered" evidence="1">
    <location>
        <begin position="349"/>
        <end position="368"/>
    </location>
</feature>
<comment type="caution">
    <text evidence="4">The sequence shown here is derived from an EMBL/GenBank/DDBJ whole genome shotgun (WGS) entry which is preliminary data.</text>
</comment>
<evidence type="ECO:0000313" key="5">
    <source>
        <dbReference type="Proteomes" id="UP001481677"/>
    </source>
</evidence>